<comment type="cofactor">
    <cofactor evidence="8">
        <name>Mn(2+)</name>
        <dbReference type="ChEBI" id="CHEBI:29035"/>
    </cofactor>
    <cofactor evidence="8">
        <name>Fe(2+)</name>
        <dbReference type="ChEBI" id="CHEBI:29033"/>
    </cofactor>
    <text evidence="8">Binds 1 Mn(2+) or Fe(2+) ion per subunit.</text>
</comment>
<dbReference type="SUPFAM" id="SSF46785">
    <property type="entry name" value="Winged helix' DNA-binding domain"/>
    <property type="match status" value="1"/>
</dbReference>
<evidence type="ECO:0000313" key="10">
    <source>
        <dbReference type="EMBL" id="KKW67037.1"/>
    </source>
</evidence>
<dbReference type="InterPro" id="IPR036388">
    <property type="entry name" value="WH-like_DNA-bd_sf"/>
</dbReference>
<keyword evidence="11" id="KW-1185">Reference proteome</keyword>
<evidence type="ECO:0000256" key="9">
    <source>
        <dbReference type="RuleBase" id="RU364037"/>
    </source>
</evidence>
<accession>A0A0U1PX76</accession>
<protein>
    <recommendedName>
        <fullName evidence="9">Ferric uptake regulation protein</fullName>
    </recommendedName>
</protein>
<dbReference type="PANTHER" id="PTHR33202">
    <property type="entry name" value="ZINC UPTAKE REGULATION PROTEIN"/>
    <property type="match status" value="1"/>
</dbReference>
<keyword evidence="5 9" id="KW-0238">DNA-binding</keyword>
<dbReference type="Proteomes" id="UP000050580">
    <property type="component" value="Unassembled WGS sequence"/>
</dbReference>
<dbReference type="GO" id="GO:0008270">
    <property type="term" value="F:zinc ion binding"/>
    <property type="evidence" value="ECO:0007669"/>
    <property type="project" value="TreeGrafter"/>
</dbReference>
<comment type="subcellular location">
    <subcellularLocation>
        <location evidence="9">Cytoplasm</location>
    </subcellularLocation>
</comment>
<keyword evidence="8 9" id="KW-0408">Iron</keyword>
<keyword evidence="3 7" id="KW-0862">Zinc</keyword>
<dbReference type="InterPro" id="IPR036390">
    <property type="entry name" value="WH_DNA-bd_sf"/>
</dbReference>
<gene>
    <name evidence="9" type="primary">fur</name>
    <name evidence="10" type="ORF">AAV94_12820</name>
</gene>
<evidence type="ECO:0000256" key="2">
    <source>
        <dbReference type="ARBA" id="ARBA00022491"/>
    </source>
</evidence>
<feature type="binding site" evidence="8">
    <location>
        <position position="63"/>
    </location>
    <ligand>
        <name>Fe cation</name>
        <dbReference type="ChEBI" id="CHEBI:24875"/>
    </ligand>
</feature>
<evidence type="ECO:0000256" key="3">
    <source>
        <dbReference type="ARBA" id="ARBA00022833"/>
    </source>
</evidence>
<dbReference type="AlphaFoldDB" id="A0A0U1PX76"/>
<feature type="binding site" evidence="7">
    <location>
        <position position="109"/>
    </location>
    <ligand>
        <name>Zn(2+)</name>
        <dbReference type="ChEBI" id="CHEBI:29105"/>
    </ligand>
</feature>
<evidence type="ECO:0000256" key="4">
    <source>
        <dbReference type="ARBA" id="ARBA00023015"/>
    </source>
</evidence>
<evidence type="ECO:0000256" key="8">
    <source>
        <dbReference type="PIRSR" id="PIRSR602481-2"/>
    </source>
</evidence>
<dbReference type="InterPro" id="IPR043135">
    <property type="entry name" value="Fur_C"/>
</dbReference>
<dbReference type="EMBL" id="LBNQ01000040">
    <property type="protein sequence ID" value="KKW67037.1"/>
    <property type="molecule type" value="Genomic_DNA"/>
</dbReference>
<evidence type="ECO:0000313" key="11">
    <source>
        <dbReference type="Proteomes" id="UP000050580"/>
    </source>
</evidence>
<evidence type="ECO:0000256" key="5">
    <source>
        <dbReference type="ARBA" id="ARBA00023125"/>
    </source>
</evidence>
<evidence type="ECO:0000256" key="6">
    <source>
        <dbReference type="ARBA" id="ARBA00023163"/>
    </source>
</evidence>
<feature type="binding site" evidence="7">
    <location>
        <position position="69"/>
    </location>
    <ligand>
        <name>Zn(2+)</name>
        <dbReference type="ChEBI" id="CHEBI:29105"/>
    </ligand>
</feature>
<evidence type="ECO:0000256" key="7">
    <source>
        <dbReference type="PIRSR" id="PIRSR602481-1"/>
    </source>
</evidence>
<comment type="subunit">
    <text evidence="9">Homodimer.</text>
</comment>
<comment type="similarity">
    <text evidence="1 9">Belongs to the Fur family.</text>
</comment>
<dbReference type="GO" id="GO:1900376">
    <property type="term" value="P:regulation of secondary metabolite biosynthetic process"/>
    <property type="evidence" value="ECO:0007669"/>
    <property type="project" value="TreeGrafter"/>
</dbReference>
<dbReference type="InterPro" id="IPR002481">
    <property type="entry name" value="FUR"/>
</dbReference>
<organism evidence="10 11">
    <name type="scientific">Lampropedia cohaerens</name>
    <dbReference type="NCBI Taxonomy" id="1610491"/>
    <lineage>
        <taxon>Bacteria</taxon>
        <taxon>Pseudomonadati</taxon>
        <taxon>Pseudomonadota</taxon>
        <taxon>Betaproteobacteria</taxon>
        <taxon>Burkholderiales</taxon>
        <taxon>Comamonadaceae</taxon>
        <taxon>Lampropedia</taxon>
    </lineage>
</organism>
<dbReference type="STRING" id="1610491.AAV94_12820"/>
<proteinExistence type="inferred from homology"/>
<dbReference type="Gene3D" id="3.30.1490.190">
    <property type="match status" value="1"/>
</dbReference>
<keyword evidence="4 9" id="KW-0805">Transcription regulation</keyword>
<dbReference type="GO" id="GO:0005737">
    <property type="term" value="C:cytoplasm"/>
    <property type="evidence" value="ECO:0007669"/>
    <property type="project" value="UniProtKB-SubCell"/>
</dbReference>
<reference evidence="10 11" key="1">
    <citation type="submission" date="2015-05" db="EMBL/GenBank/DDBJ databases">
        <title>Draft genome sequence of Lampropedia sp. CT6, isolated from the microbial mat of a hot water spring, located at Manikaran, India.</title>
        <authorList>
            <person name="Tripathi C."/>
            <person name="Rani P."/>
            <person name="Mahato N.K."/>
            <person name="Lal R."/>
        </authorList>
    </citation>
    <scope>NUCLEOTIDE SEQUENCE [LARGE SCALE GENOMIC DNA]</scope>
    <source>
        <strain evidence="10 11">CT6</strain>
    </source>
</reference>
<dbReference type="PANTHER" id="PTHR33202:SF22">
    <property type="entry name" value="HYDROGEN PEROXIDE SENSITIVE REPRESSOR"/>
    <property type="match status" value="1"/>
</dbReference>
<dbReference type="Gene3D" id="1.10.10.10">
    <property type="entry name" value="Winged helix-like DNA-binding domain superfamily/Winged helix DNA-binding domain"/>
    <property type="match status" value="1"/>
</dbReference>
<feature type="binding site" evidence="7">
    <location>
        <position position="106"/>
    </location>
    <ligand>
        <name>Zn(2+)</name>
        <dbReference type="ChEBI" id="CHEBI:29105"/>
    </ligand>
</feature>
<dbReference type="GO" id="GO:0003700">
    <property type="term" value="F:DNA-binding transcription factor activity"/>
    <property type="evidence" value="ECO:0007669"/>
    <property type="project" value="UniProtKB-UniRule"/>
</dbReference>
<sequence length="121" mass="13229">MAAEGRPLSPPEVLQAAQKLVPRIGIATVYRNIKAMVEAGELVAVPLPGDRVYYELADKAVHHHHHFRCNQCEKVFDIHGCDDTFATLLPPGFVLTTHDVTLYGLCAACSAAARVRPGKKR</sequence>
<dbReference type="CDD" id="cd07153">
    <property type="entry name" value="Fur_like"/>
    <property type="match status" value="1"/>
</dbReference>
<keyword evidence="9" id="KW-0963">Cytoplasm</keyword>
<comment type="caution">
    <text evidence="10">The sequence shown here is derived from an EMBL/GenBank/DDBJ whole genome shotgun (WGS) entry which is preliminary data.</text>
</comment>
<keyword evidence="2 9" id="KW-0678">Repressor</keyword>
<feature type="binding site" evidence="7">
    <location>
        <position position="72"/>
    </location>
    <ligand>
        <name>Zn(2+)</name>
        <dbReference type="ChEBI" id="CHEBI:29105"/>
    </ligand>
</feature>
<keyword evidence="7 9" id="KW-0479">Metal-binding</keyword>
<dbReference type="Pfam" id="PF01475">
    <property type="entry name" value="FUR"/>
    <property type="match status" value="1"/>
</dbReference>
<dbReference type="GO" id="GO:0045892">
    <property type="term" value="P:negative regulation of DNA-templated transcription"/>
    <property type="evidence" value="ECO:0007669"/>
    <property type="project" value="TreeGrafter"/>
</dbReference>
<name>A0A0U1PX76_9BURK</name>
<feature type="binding site" evidence="8">
    <location>
        <position position="98"/>
    </location>
    <ligand>
        <name>Fe cation</name>
        <dbReference type="ChEBI" id="CHEBI:24875"/>
    </ligand>
</feature>
<evidence type="ECO:0000256" key="1">
    <source>
        <dbReference type="ARBA" id="ARBA00007957"/>
    </source>
</evidence>
<comment type="cofactor">
    <cofactor evidence="7">
        <name>Zn(2+)</name>
        <dbReference type="ChEBI" id="CHEBI:29105"/>
    </cofactor>
    <text evidence="7">Binds 1 zinc ion per subunit.</text>
</comment>
<keyword evidence="6 9" id="KW-0804">Transcription</keyword>
<dbReference type="GO" id="GO:0000976">
    <property type="term" value="F:transcription cis-regulatory region binding"/>
    <property type="evidence" value="ECO:0007669"/>
    <property type="project" value="TreeGrafter"/>
</dbReference>